<dbReference type="SUPFAM" id="SSF55620">
    <property type="entry name" value="Tetrahydrobiopterin biosynthesis enzymes-like"/>
    <property type="match status" value="1"/>
</dbReference>
<dbReference type="InterPro" id="IPR043133">
    <property type="entry name" value="GTP-CH-I_C/QueF"/>
</dbReference>
<dbReference type="AlphaFoldDB" id="A0A1Y1SBK1"/>
<dbReference type="NCBIfam" id="TIGR00525">
    <property type="entry name" value="folB"/>
    <property type="match status" value="1"/>
</dbReference>
<keyword evidence="6" id="KW-0413">Isomerase</keyword>
<comment type="catalytic activity">
    <reaction evidence="1">
        <text>7,8-dihydroneopterin = 7,8-dihydromonapterin</text>
        <dbReference type="Rhea" id="RHEA:45328"/>
        <dbReference type="ChEBI" id="CHEBI:17001"/>
        <dbReference type="ChEBI" id="CHEBI:71175"/>
        <dbReference type="EC" id="5.1.99.8"/>
    </reaction>
</comment>
<dbReference type="PANTHER" id="PTHR42844">
    <property type="entry name" value="DIHYDRONEOPTERIN ALDOLASE 1-RELATED"/>
    <property type="match status" value="1"/>
</dbReference>
<dbReference type="InterPro" id="IPR006156">
    <property type="entry name" value="Dihydroneopterin_aldolase"/>
</dbReference>
<comment type="caution">
    <text evidence="10">The sequence shown here is derived from an EMBL/GenBank/DDBJ whole genome shotgun (WGS) entry which is preliminary data.</text>
</comment>
<dbReference type="Proteomes" id="UP000192342">
    <property type="component" value="Unassembled WGS sequence"/>
</dbReference>
<dbReference type="EC" id="4.1.2.25" evidence="8"/>
<proteinExistence type="inferred from homology"/>
<dbReference type="GO" id="GO:0016853">
    <property type="term" value="F:isomerase activity"/>
    <property type="evidence" value="ECO:0007669"/>
    <property type="project" value="UniProtKB-KW"/>
</dbReference>
<dbReference type="InterPro" id="IPR006157">
    <property type="entry name" value="FolB_dom"/>
</dbReference>
<reference evidence="10 11" key="1">
    <citation type="submission" date="2013-04" db="EMBL/GenBank/DDBJ databases">
        <title>Oceanococcus atlanticus 22II-S10r2 Genome Sequencing.</title>
        <authorList>
            <person name="Lai Q."/>
            <person name="Li G."/>
            <person name="Shao Z."/>
        </authorList>
    </citation>
    <scope>NUCLEOTIDE SEQUENCE [LARGE SCALE GENOMIC DNA]</scope>
    <source>
        <strain evidence="10 11">22II-S10r2</strain>
    </source>
</reference>
<dbReference type="GO" id="GO:0005737">
    <property type="term" value="C:cytoplasm"/>
    <property type="evidence" value="ECO:0007669"/>
    <property type="project" value="TreeGrafter"/>
</dbReference>
<keyword evidence="7 8" id="KW-0456">Lyase</keyword>
<organism evidence="10 11">
    <name type="scientific">Oceanococcus atlanticus</name>
    <dbReference type="NCBI Taxonomy" id="1317117"/>
    <lineage>
        <taxon>Bacteria</taxon>
        <taxon>Pseudomonadati</taxon>
        <taxon>Pseudomonadota</taxon>
        <taxon>Gammaproteobacteria</taxon>
        <taxon>Chromatiales</taxon>
        <taxon>Oceanococcaceae</taxon>
        <taxon>Oceanococcus</taxon>
    </lineage>
</organism>
<dbReference type="CDD" id="cd00534">
    <property type="entry name" value="DHNA_DHNTPE"/>
    <property type="match status" value="1"/>
</dbReference>
<evidence type="ECO:0000313" key="11">
    <source>
        <dbReference type="Proteomes" id="UP000192342"/>
    </source>
</evidence>
<dbReference type="GO" id="GO:0046654">
    <property type="term" value="P:tetrahydrofolate biosynthetic process"/>
    <property type="evidence" value="ECO:0007669"/>
    <property type="project" value="UniProtKB-UniRule"/>
</dbReference>
<gene>
    <name evidence="10" type="ORF">ATO7_14763</name>
</gene>
<feature type="domain" description="Dihydroneopterin aldolase/epimerase" evidence="9">
    <location>
        <begin position="5"/>
        <end position="115"/>
    </location>
</feature>
<sequence length="123" mass="13616">MRDQVFIEGLQGDTCIGVYDWERQLRQRVVLDMVLFTTLDAAGRSDDLRQTVDYKSVSDRVLGFVGSARFELIESLAEALSRILLSEFSIDAVTLRISKPGAVPDAANVGVSIHRERTSEQAG</sequence>
<dbReference type="EMBL" id="AQQV01000004">
    <property type="protein sequence ID" value="ORE85493.1"/>
    <property type="molecule type" value="Genomic_DNA"/>
</dbReference>
<dbReference type="FunFam" id="3.30.1130.10:FF:000002">
    <property type="entry name" value="7,8-dihydroneopterin aldolase"/>
    <property type="match status" value="1"/>
</dbReference>
<evidence type="ECO:0000256" key="6">
    <source>
        <dbReference type="ARBA" id="ARBA00023235"/>
    </source>
</evidence>
<dbReference type="GO" id="GO:0004150">
    <property type="term" value="F:dihydroneopterin aldolase activity"/>
    <property type="evidence" value="ECO:0007669"/>
    <property type="project" value="UniProtKB-UniRule"/>
</dbReference>
<dbReference type="OrthoDB" id="9810587at2"/>
<evidence type="ECO:0000256" key="1">
    <source>
        <dbReference type="ARBA" id="ARBA00000693"/>
    </source>
</evidence>
<dbReference type="GO" id="GO:0046656">
    <property type="term" value="P:folic acid biosynthetic process"/>
    <property type="evidence" value="ECO:0007669"/>
    <property type="project" value="UniProtKB-UniRule"/>
</dbReference>
<dbReference type="RefSeq" id="WP_083563128.1">
    <property type="nucleotide sequence ID" value="NZ_AQQV01000004.1"/>
</dbReference>
<dbReference type="SMART" id="SM00905">
    <property type="entry name" value="FolB"/>
    <property type="match status" value="1"/>
</dbReference>
<comment type="catalytic activity">
    <reaction evidence="2 8">
        <text>7,8-dihydroneopterin = 6-hydroxymethyl-7,8-dihydropterin + glycolaldehyde</text>
        <dbReference type="Rhea" id="RHEA:10540"/>
        <dbReference type="ChEBI" id="CHEBI:17001"/>
        <dbReference type="ChEBI" id="CHEBI:17071"/>
        <dbReference type="ChEBI" id="CHEBI:44841"/>
        <dbReference type="EC" id="4.1.2.25"/>
    </reaction>
</comment>
<keyword evidence="11" id="KW-1185">Reference proteome</keyword>
<evidence type="ECO:0000256" key="4">
    <source>
        <dbReference type="ARBA" id="ARBA00005708"/>
    </source>
</evidence>
<dbReference type="Gene3D" id="3.30.1130.10">
    <property type="match status" value="1"/>
</dbReference>
<evidence type="ECO:0000256" key="8">
    <source>
        <dbReference type="RuleBase" id="RU362079"/>
    </source>
</evidence>
<keyword evidence="5 8" id="KW-0289">Folate biosynthesis</keyword>
<evidence type="ECO:0000256" key="3">
    <source>
        <dbReference type="ARBA" id="ARBA00005013"/>
    </source>
</evidence>
<comment type="pathway">
    <text evidence="3 8">Cofactor biosynthesis; tetrahydrofolate biosynthesis; 2-amino-4-hydroxy-6-hydroxymethyl-7,8-dihydropteridine diphosphate from 7,8-dihydroneopterin triphosphate: step 3/4.</text>
</comment>
<evidence type="ECO:0000313" key="10">
    <source>
        <dbReference type="EMBL" id="ORE85493.1"/>
    </source>
</evidence>
<evidence type="ECO:0000256" key="5">
    <source>
        <dbReference type="ARBA" id="ARBA00022909"/>
    </source>
</evidence>
<comment type="function">
    <text evidence="8">Catalyzes the conversion of 7,8-dihydroneopterin to 6-hydroxymethyl-7,8-dihydropterin.</text>
</comment>
<evidence type="ECO:0000259" key="9">
    <source>
        <dbReference type="SMART" id="SM00905"/>
    </source>
</evidence>
<dbReference type="PANTHER" id="PTHR42844:SF1">
    <property type="entry name" value="DIHYDRONEOPTERIN ALDOLASE 1-RELATED"/>
    <property type="match status" value="1"/>
</dbReference>
<comment type="similarity">
    <text evidence="4 8">Belongs to the DHNA family.</text>
</comment>
<dbReference type="STRING" id="1317117.ATO7_14763"/>
<dbReference type="NCBIfam" id="TIGR00526">
    <property type="entry name" value="folB_dom"/>
    <property type="match status" value="1"/>
</dbReference>
<name>A0A1Y1SBK1_9GAMM</name>
<evidence type="ECO:0000256" key="7">
    <source>
        <dbReference type="ARBA" id="ARBA00023239"/>
    </source>
</evidence>
<dbReference type="Pfam" id="PF02152">
    <property type="entry name" value="FolB"/>
    <property type="match status" value="1"/>
</dbReference>
<dbReference type="UniPathway" id="UPA00077">
    <property type="reaction ID" value="UER00154"/>
</dbReference>
<evidence type="ECO:0000256" key="2">
    <source>
        <dbReference type="ARBA" id="ARBA00001353"/>
    </source>
</evidence>
<protein>
    <recommendedName>
        <fullName evidence="8">7,8-dihydroneopterin aldolase</fullName>
        <ecNumber evidence="8">4.1.2.25</ecNumber>
    </recommendedName>
</protein>
<accession>A0A1Y1SBK1</accession>